<dbReference type="GO" id="GO:0005525">
    <property type="term" value="F:GTP binding"/>
    <property type="evidence" value="ECO:0007669"/>
    <property type="project" value="InterPro"/>
</dbReference>
<evidence type="ECO:0000259" key="2">
    <source>
        <dbReference type="PROSITE" id="PS50846"/>
    </source>
</evidence>
<comment type="caution">
    <text evidence="3">The sequence shown here is derived from an EMBL/GenBank/DDBJ whole genome shotgun (WGS) entry which is preliminary data.</text>
</comment>
<dbReference type="GO" id="GO:0003924">
    <property type="term" value="F:GTPase activity"/>
    <property type="evidence" value="ECO:0007669"/>
    <property type="project" value="InterPro"/>
</dbReference>
<dbReference type="GO" id="GO:0046872">
    <property type="term" value="F:metal ion binding"/>
    <property type="evidence" value="ECO:0007669"/>
    <property type="project" value="InterPro"/>
</dbReference>
<dbReference type="InterPro" id="IPR005225">
    <property type="entry name" value="Small_GTP-bd"/>
</dbReference>
<dbReference type="Pfam" id="PF00071">
    <property type="entry name" value="Ras"/>
    <property type="match status" value="1"/>
</dbReference>
<accession>A0A6A3DXK2</accession>
<dbReference type="PRINTS" id="PR00449">
    <property type="entry name" value="RASTRNSFRMNG"/>
</dbReference>
<dbReference type="InterPro" id="IPR050209">
    <property type="entry name" value="Rab_GTPases_membrane_traffic"/>
</dbReference>
<dbReference type="Gene3D" id="3.30.70.100">
    <property type="match status" value="2"/>
</dbReference>
<name>A0A6A3DXK2_9STRA</name>
<dbReference type="SMART" id="SM00175">
    <property type="entry name" value="RAB"/>
    <property type="match status" value="1"/>
</dbReference>
<comment type="similarity">
    <text evidence="1">Belongs to the small GTPase superfamily. Rab family.</text>
</comment>
<gene>
    <name evidence="3" type="ORF">PF009_g27360</name>
</gene>
<dbReference type="SUPFAM" id="SSF55008">
    <property type="entry name" value="HMA, heavy metal-associated domain"/>
    <property type="match status" value="2"/>
</dbReference>
<sequence>MGFGAAVKPPTRTQTRELELELELLVEGMMCQKNCGATVENALRGVEGVSSAVVSFEQRQAAMTLRRPGSATLQELVDEVGCVGFEAGAYDAVKAAAVKLQAQRQQNIQQQEKSLDKADVAFGRDLVPSARQTQLIQDAGDDDSLELKVTVAGMSGAACVGKIEAAVGALPGVSKVLVDLPPHKAYVHLVQFCVDGGVGAARELQSSPLLPVLGTALDRHAPVHLGQGGGAAPGLPPAAQLEPLHQLRAVQRQLRERIQPRRDAMPGAEAMSASSSPRCSSPLIESIHKVVLVSDSGVGKSNLVVRFTKNKYMAHSVQTVGFEFTTKTIRVGDRRVKAQIWDTAGLERFQSLTAT</sequence>
<dbReference type="NCBIfam" id="TIGR00231">
    <property type="entry name" value="small_GTP"/>
    <property type="match status" value="1"/>
</dbReference>
<dbReference type="PROSITE" id="PS51419">
    <property type="entry name" value="RAB"/>
    <property type="match status" value="1"/>
</dbReference>
<dbReference type="InterPro" id="IPR036163">
    <property type="entry name" value="HMA_dom_sf"/>
</dbReference>
<dbReference type="PANTHER" id="PTHR47979">
    <property type="entry name" value="DRAB11-RELATED"/>
    <property type="match status" value="1"/>
</dbReference>
<protein>
    <recommendedName>
        <fullName evidence="2">HMA domain-containing protein</fullName>
    </recommendedName>
</protein>
<reference evidence="3 4" key="1">
    <citation type="submission" date="2018-08" db="EMBL/GenBank/DDBJ databases">
        <title>Genomic investigation of the strawberry pathogen Phytophthora fragariae indicates pathogenicity is determined by transcriptional variation in three key races.</title>
        <authorList>
            <person name="Adams T.M."/>
            <person name="Armitage A.D."/>
            <person name="Sobczyk M.K."/>
            <person name="Bates H.J."/>
            <person name="Dunwell J.M."/>
            <person name="Nellist C.F."/>
            <person name="Harrison R.J."/>
        </authorList>
    </citation>
    <scope>NUCLEOTIDE SEQUENCE [LARGE SCALE GENOMIC DNA]</scope>
    <source>
        <strain evidence="3 4">NOV-9</strain>
    </source>
</reference>
<dbReference type="InterPro" id="IPR006121">
    <property type="entry name" value="HMA_dom"/>
</dbReference>
<evidence type="ECO:0000313" key="4">
    <source>
        <dbReference type="Proteomes" id="UP000429523"/>
    </source>
</evidence>
<evidence type="ECO:0000256" key="1">
    <source>
        <dbReference type="ARBA" id="ARBA00006270"/>
    </source>
</evidence>
<dbReference type="InterPro" id="IPR027417">
    <property type="entry name" value="P-loop_NTPase"/>
</dbReference>
<proteinExistence type="inferred from homology"/>
<dbReference type="EMBL" id="QXGF01003115">
    <property type="protein sequence ID" value="KAE8922378.1"/>
    <property type="molecule type" value="Genomic_DNA"/>
</dbReference>
<dbReference type="CDD" id="cd00371">
    <property type="entry name" value="HMA"/>
    <property type="match status" value="2"/>
</dbReference>
<dbReference type="InterPro" id="IPR001806">
    <property type="entry name" value="Small_GTPase"/>
</dbReference>
<dbReference type="Pfam" id="PF00403">
    <property type="entry name" value="HMA"/>
    <property type="match status" value="1"/>
</dbReference>
<dbReference type="AlphaFoldDB" id="A0A6A3DXK2"/>
<evidence type="ECO:0000313" key="3">
    <source>
        <dbReference type="EMBL" id="KAE8922378.1"/>
    </source>
</evidence>
<organism evidence="3 4">
    <name type="scientific">Phytophthora fragariae</name>
    <dbReference type="NCBI Taxonomy" id="53985"/>
    <lineage>
        <taxon>Eukaryota</taxon>
        <taxon>Sar</taxon>
        <taxon>Stramenopiles</taxon>
        <taxon>Oomycota</taxon>
        <taxon>Peronosporomycetes</taxon>
        <taxon>Peronosporales</taxon>
        <taxon>Peronosporaceae</taxon>
        <taxon>Phytophthora</taxon>
    </lineage>
</organism>
<dbReference type="Proteomes" id="UP000429523">
    <property type="component" value="Unassembled WGS sequence"/>
</dbReference>
<feature type="domain" description="HMA" evidence="2">
    <location>
        <begin position="20"/>
        <end position="88"/>
    </location>
</feature>
<dbReference type="PROSITE" id="PS50846">
    <property type="entry name" value="HMA_2"/>
    <property type="match status" value="1"/>
</dbReference>
<dbReference type="SUPFAM" id="SSF52540">
    <property type="entry name" value="P-loop containing nucleoside triphosphate hydrolases"/>
    <property type="match status" value="1"/>
</dbReference>
<dbReference type="Gene3D" id="3.40.50.300">
    <property type="entry name" value="P-loop containing nucleotide triphosphate hydrolases"/>
    <property type="match status" value="1"/>
</dbReference>